<protein>
    <recommendedName>
        <fullName evidence="4">signal peptidase I</fullName>
        <ecNumber evidence="4">3.4.21.89</ecNumber>
    </recommendedName>
</protein>
<dbReference type="Pfam" id="PF10502">
    <property type="entry name" value="Peptidase_S26"/>
    <property type="match status" value="2"/>
</dbReference>
<accession>A0A238W4S5</accession>
<feature type="domain" description="Peptidase S26" evidence="8">
    <location>
        <begin position="9"/>
        <end position="110"/>
    </location>
</feature>
<dbReference type="PANTHER" id="PTHR43390:SF1">
    <property type="entry name" value="CHLOROPLAST PROCESSING PEPTIDASE"/>
    <property type="match status" value="1"/>
</dbReference>
<feature type="active site" evidence="6">
    <location>
        <position position="98"/>
    </location>
</feature>
<evidence type="ECO:0000256" key="1">
    <source>
        <dbReference type="ARBA" id="ARBA00000677"/>
    </source>
</evidence>
<dbReference type="GO" id="GO:0004252">
    <property type="term" value="F:serine-type endopeptidase activity"/>
    <property type="evidence" value="ECO:0007669"/>
    <property type="project" value="InterPro"/>
</dbReference>
<reference evidence="10" key="1">
    <citation type="submission" date="2017-06" db="EMBL/GenBank/DDBJ databases">
        <authorList>
            <person name="Varghese N."/>
            <person name="Submissions S."/>
        </authorList>
    </citation>
    <scope>NUCLEOTIDE SEQUENCE [LARGE SCALE GENOMIC DNA]</scope>
    <source>
        <strain evidence="10">DSM 44485</strain>
    </source>
</reference>
<evidence type="ECO:0000259" key="8">
    <source>
        <dbReference type="Pfam" id="PF10502"/>
    </source>
</evidence>
<evidence type="ECO:0000313" key="10">
    <source>
        <dbReference type="Proteomes" id="UP000198420"/>
    </source>
</evidence>
<dbReference type="InterPro" id="IPR000223">
    <property type="entry name" value="Pept_S26A_signal_pept_1"/>
</dbReference>
<evidence type="ECO:0000313" key="9">
    <source>
        <dbReference type="EMBL" id="SNR41401.1"/>
    </source>
</evidence>
<dbReference type="AlphaFoldDB" id="A0A238W4S5"/>
<dbReference type="GO" id="GO:0009003">
    <property type="term" value="F:signal peptidase activity"/>
    <property type="evidence" value="ECO:0007669"/>
    <property type="project" value="UniProtKB-EC"/>
</dbReference>
<gene>
    <name evidence="9" type="ORF">SAMN06265355_102704</name>
</gene>
<dbReference type="InterPro" id="IPR019533">
    <property type="entry name" value="Peptidase_S26"/>
</dbReference>
<dbReference type="PROSITE" id="PS00761">
    <property type="entry name" value="SPASE_I_3"/>
    <property type="match status" value="1"/>
</dbReference>
<dbReference type="RefSeq" id="WP_089310891.1">
    <property type="nucleotide sequence ID" value="NZ_FZNP01000002.1"/>
</dbReference>
<feature type="region of interest" description="Disordered" evidence="7">
    <location>
        <begin position="65"/>
        <end position="84"/>
    </location>
</feature>
<dbReference type="OrthoDB" id="5518017at2"/>
<dbReference type="Proteomes" id="UP000198420">
    <property type="component" value="Unassembled WGS sequence"/>
</dbReference>
<dbReference type="SUPFAM" id="SSF51306">
    <property type="entry name" value="LexA/Signal peptidase"/>
    <property type="match status" value="1"/>
</dbReference>
<dbReference type="GO" id="GO:0006465">
    <property type="term" value="P:signal peptide processing"/>
    <property type="evidence" value="ECO:0007669"/>
    <property type="project" value="InterPro"/>
</dbReference>
<name>A0A238W4S5_9ACTN</name>
<comment type="catalytic activity">
    <reaction evidence="1">
        <text>Cleavage of hydrophobic, N-terminal signal or leader sequences from secreted and periplasmic proteins.</text>
        <dbReference type="EC" id="3.4.21.89"/>
    </reaction>
</comment>
<sequence length="164" mass="17739">MTWLAAAGGMLLLAGALTAWVRRRYLVTTVDGPSMEPALHTGDRLLVRRTRRVRAGQIVVVRIRPPTLDAPPPDDPGPAPDDEVPVVRDHPDGLLYVKRAVAVAGDPVPVDRVPCLRETRERTVPPGALVVLGDNAATSWDSRAYGFVRADQFVGVAVRRLPAT</sequence>
<evidence type="ECO:0000256" key="6">
    <source>
        <dbReference type="PIRSR" id="PIRSR600223-1"/>
    </source>
</evidence>
<dbReference type="Gene3D" id="2.10.109.10">
    <property type="entry name" value="Umud Fragment, subunit A"/>
    <property type="match status" value="1"/>
</dbReference>
<comment type="similarity">
    <text evidence="3">Belongs to the peptidase S26 family.</text>
</comment>
<proteinExistence type="inferred from homology"/>
<dbReference type="PANTHER" id="PTHR43390">
    <property type="entry name" value="SIGNAL PEPTIDASE I"/>
    <property type="match status" value="1"/>
</dbReference>
<dbReference type="CDD" id="cd06530">
    <property type="entry name" value="S26_SPase_I"/>
    <property type="match status" value="1"/>
</dbReference>
<feature type="active site" evidence="6">
    <location>
        <position position="34"/>
    </location>
</feature>
<evidence type="ECO:0000256" key="4">
    <source>
        <dbReference type="ARBA" id="ARBA00013208"/>
    </source>
</evidence>
<feature type="compositionally biased region" description="Pro residues" evidence="7">
    <location>
        <begin position="68"/>
        <end position="79"/>
    </location>
</feature>
<dbReference type="GO" id="GO:0005886">
    <property type="term" value="C:plasma membrane"/>
    <property type="evidence" value="ECO:0007669"/>
    <property type="project" value="UniProtKB-SubCell"/>
</dbReference>
<organism evidence="9 10">
    <name type="scientific">Actinomadura mexicana</name>
    <dbReference type="NCBI Taxonomy" id="134959"/>
    <lineage>
        <taxon>Bacteria</taxon>
        <taxon>Bacillati</taxon>
        <taxon>Actinomycetota</taxon>
        <taxon>Actinomycetes</taxon>
        <taxon>Streptosporangiales</taxon>
        <taxon>Thermomonosporaceae</taxon>
        <taxon>Actinomadura</taxon>
    </lineage>
</organism>
<dbReference type="EC" id="3.4.21.89" evidence="4"/>
<keyword evidence="5" id="KW-0378">Hydrolase</keyword>
<evidence type="ECO:0000256" key="3">
    <source>
        <dbReference type="ARBA" id="ARBA00009370"/>
    </source>
</evidence>
<evidence type="ECO:0000256" key="7">
    <source>
        <dbReference type="SAM" id="MobiDB-lite"/>
    </source>
</evidence>
<keyword evidence="10" id="KW-1185">Reference proteome</keyword>
<dbReference type="EMBL" id="FZNP01000002">
    <property type="protein sequence ID" value="SNR41401.1"/>
    <property type="molecule type" value="Genomic_DNA"/>
</dbReference>
<dbReference type="InterPro" id="IPR019758">
    <property type="entry name" value="Pept_S26A_signal_pept_1_CS"/>
</dbReference>
<evidence type="ECO:0000256" key="2">
    <source>
        <dbReference type="ARBA" id="ARBA00004401"/>
    </source>
</evidence>
<dbReference type="PRINTS" id="PR00727">
    <property type="entry name" value="LEADERPTASE"/>
</dbReference>
<dbReference type="InterPro" id="IPR036286">
    <property type="entry name" value="LexA/Signal_pep-like_sf"/>
</dbReference>
<feature type="domain" description="Peptidase S26" evidence="8">
    <location>
        <begin position="119"/>
        <end position="158"/>
    </location>
</feature>
<comment type="subcellular location">
    <subcellularLocation>
        <location evidence="2">Cell membrane</location>
        <topology evidence="2">Single-pass type II membrane protein</topology>
    </subcellularLocation>
</comment>
<evidence type="ECO:0000256" key="5">
    <source>
        <dbReference type="ARBA" id="ARBA00022801"/>
    </source>
</evidence>